<sequence>MFGGVIGLEREVKGHPAGFRTHLLVGVGSCLVMIVSIYGFTHYVNADSRLTVDISRMPASVVSGIGFLGAGTILVHGITVRGLTTAASIWTVSGIGMAVGVGMYLIAIITTIIVILSLLFLNKWEHSRVKGSKSHLISFYILTERSKLPISKVLEVMEAYNIRVDKFDIENASETGDALMYNFRVSVPDKKVLVSLFDSLAEQEAVLKIHTND</sequence>
<keyword evidence="6 7" id="KW-0472">Membrane</keyword>
<accession>A0ABV9GSI2</accession>
<feature type="transmembrane region" description="Helical" evidence="7">
    <location>
        <begin position="95"/>
        <end position="121"/>
    </location>
</feature>
<comment type="subcellular location">
    <subcellularLocation>
        <location evidence="1">Cell membrane</location>
        <topology evidence="1">Multi-pass membrane protein</topology>
    </subcellularLocation>
</comment>
<evidence type="ECO:0000313" key="9">
    <source>
        <dbReference type="EMBL" id="MFC4620211.1"/>
    </source>
</evidence>
<feature type="transmembrane region" description="Helical" evidence="7">
    <location>
        <begin position="61"/>
        <end position="83"/>
    </location>
</feature>
<dbReference type="PANTHER" id="PTHR33778:SF1">
    <property type="entry name" value="MAGNESIUM TRANSPORTER YHID-RELATED"/>
    <property type="match status" value="1"/>
</dbReference>
<protein>
    <submittedName>
        <fullName evidence="9">MgtC/SapB family protein</fullName>
    </submittedName>
</protein>
<evidence type="ECO:0000256" key="2">
    <source>
        <dbReference type="ARBA" id="ARBA00009298"/>
    </source>
</evidence>
<dbReference type="PRINTS" id="PR01837">
    <property type="entry name" value="MGTCSAPBPROT"/>
</dbReference>
<feature type="transmembrane region" description="Helical" evidence="7">
    <location>
        <begin position="20"/>
        <end position="40"/>
    </location>
</feature>
<gene>
    <name evidence="9" type="ORF">ACFO4N_16030</name>
</gene>
<comment type="caution">
    <text evidence="9">The sequence shown here is derived from an EMBL/GenBank/DDBJ whole genome shotgun (WGS) entry which is preliminary data.</text>
</comment>
<keyword evidence="10" id="KW-1185">Reference proteome</keyword>
<dbReference type="EMBL" id="JBHSFW010000018">
    <property type="protein sequence ID" value="MFC4620211.1"/>
    <property type="molecule type" value="Genomic_DNA"/>
</dbReference>
<keyword evidence="4 7" id="KW-0812">Transmembrane</keyword>
<dbReference type="PANTHER" id="PTHR33778">
    <property type="entry name" value="PROTEIN MGTC"/>
    <property type="match status" value="1"/>
</dbReference>
<evidence type="ECO:0000256" key="3">
    <source>
        <dbReference type="ARBA" id="ARBA00022475"/>
    </source>
</evidence>
<organism evidence="9 10">
    <name type="scientific">Camelliibacillus cellulosilyticus</name>
    <dbReference type="NCBI Taxonomy" id="2174486"/>
    <lineage>
        <taxon>Bacteria</taxon>
        <taxon>Bacillati</taxon>
        <taxon>Bacillota</taxon>
        <taxon>Bacilli</taxon>
        <taxon>Bacillales</taxon>
        <taxon>Sporolactobacillaceae</taxon>
        <taxon>Camelliibacillus</taxon>
    </lineage>
</organism>
<comment type="similarity">
    <text evidence="2">Belongs to the MgtC/SapB family.</text>
</comment>
<keyword evidence="3" id="KW-1003">Cell membrane</keyword>
<reference evidence="10" key="1">
    <citation type="journal article" date="2019" name="Int. J. Syst. Evol. Microbiol.">
        <title>The Global Catalogue of Microorganisms (GCM) 10K type strain sequencing project: providing services to taxonomists for standard genome sequencing and annotation.</title>
        <authorList>
            <consortium name="The Broad Institute Genomics Platform"/>
            <consortium name="The Broad Institute Genome Sequencing Center for Infectious Disease"/>
            <person name="Wu L."/>
            <person name="Ma J."/>
        </authorList>
    </citation>
    <scope>NUCLEOTIDE SEQUENCE [LARGE SCALE GENOMIC DNA]</scope>
    <source>
        <strain evidence="10">CGMCC 1.16306</strain>
    </source>
</reference>
<evidence type="ECO:0000256" key="5">
    <source>
        <dbReference type="ARBA" id="ARBA00022989"/>
    </source>
</evidence>
<evidence type="ECO:0000259" key="8">
    <source>
        <dbReference type="Pfam" id="PF02308"/>
    </source>
</evidence>
<proteinExistence type="inferred from homology"/>
<evidence type="ECO:0000313" key="10">
    <source>
        <dbReference type="Proteomes" id="UP001596022"/>
    </source>
</evidence>
<dbReference type="Pfam" id="PF02308">
    <property type="entry name" value="MgtC"/>
    <property type="match status" value="1"/>
</dbReference>
<feature type="domain" description="MgtC/SapB/SrpB/YhiD N-terminal" evidence="8">
    <location>
        <begin position="2"/>
        <end position="125"/>
    </location>
</feature>
<evidence type="ECO:0000256" key="4">
    <source>
        <dbReference type="ARBA" id="ARBA00022692"/>
    </source>
</evidence>
<evidence type="ECO:0000256" key="1">
    <source>
        <dbReference type="ARBA" id="ARBA00004651"/>
    </source>
</evidence>
<dbReference type="Proteomes" id="UP001596022">
    <property type="component" value="Unassembled WGS sequence"/>
</dbReference>
<evidence type="ECO:0000256" key="7">
    <source>
        <dbReference type="SAM" id="Phobius"/>
    </source>
</evidence>
<keyword evidence="5 7" id="KW-1133">Transmembrane helix</keyword>
<dbReference type="InterPro" id="IPR049177">
    <property type="entry name" value="MgtC_SapB_SrpB_YhiD_N"/>
</dbReference>
<dbReference type="InterPro" id="IPR003416">
    <property type="entry name" value="MgtC/SapB/SrpB/YhiD_fam"/>
</dbReference>
<evidence type="ECO:0000256" key="6">
    <source>
        <dbReference type="ARBA" id="ARBA00023136"/>
    </source>
</evidence>
<name>A0ABV9GSI2_9BACL</name>